<proteinExistence type="predicted"/>
<keyword evidence="1" id="KW-0175">Coiled coil</keyword>
<feature type="coiled-coil region" evidence="1">
    <location>
        <begin position="9"/>
        <end position="36"/>
    </location>
</feature>
<sequence>MYFERKAQLFELEKEKKTILQEIRTTEKQIYHLENESESRQQHCADLEAQLWSLNANNLQLKFAIQEEEEKYFKFLAEYDKYRKKMLGHKELTNQLESRSPIVMQLEEKILMVKELKAKKEELAADLMNPEGNIIKQVQGEITELKTKISEIREAINEKSVLLIKEEERHVQLRKEIEVQNKRCEAILKRLYCQLNKVQSNKRQFTWDIQHMEKTAAHLRRCLGITK</sequence>
<evidence type="ECO:0000313" key="3">
    <source>
        <dbReference type="Proteomes" id="UP000288216"/>
    </source>
</evidence>
<evidence type="ECO:0000313" key="2">
    <source>
        <dbReference type="EMBL" id="GCB67404.1"/>
    </source>
</evidence>
<gene>
    <name evidence="2" type="ORF">scyTo_0013699</name>
</gene>
<dbReference type="Proteomes" id="UP000288216">
    <property type="component" value="Unassembled WGS sequence"/>
</dbReference>
<name>A0A401P2P2_SCYTO</name>
<dbReference type="OrthoDB" id="9881749at2759"/>
<reference evidence="2 3" key="1">
    <citation type="journal article" date="2018" name="Nat. Ecol. Evol.">
        <title>Shark genomes provide insights into elasmobranch evolution and the origin of vertebrates.</title>
        <authorList>
            <person name="Hara Y"/>
            <person name="Yamaguchi K"/>
            <person name="Onimaru K"/>
            <person name="Kadota M"/>
            <person name="Koyanagi M"/>
            <person name="Keeley SD"/>
            <person name="Tatsumi K"/>
            <person name="Tanaka K"/>
            <person name="Motone F"/>
            <person name="Kageyama Y"/>
            <person name="Nozu R"/>
            <person name="Adachi N"/>
            <person name="Nishimura O"/>
            <person name="Nakagawa R"/>
            <person name="Tanegashima C"/>
            <person name="Kiyatake I"/>
            <person name="Matsumoto R"/>
            <person name="Murakumo K"/>
            <person name="Nishida K"/>
            <person name="Terakita A"/>
            <person name="Kuratani S"/>
            <person name="Sato K"/>
            <person name="Hyodo S Kuraku.S."/>
        </authorList>
    </citation>
    <scope>NUCLEOTIDE SEQUENCE [LARGE SCALE GENOMIC DNA]</scope>
</reference>
<keyword evidence="3" id="KW-1185">Reference proteome</keyword>
<organism evidence="2 3">
    <name type="scientific">Scyliorhinus torazame</name>
    <name type="common">Cloudy catshark</name>
    <name type="synonym">Catulus torazame</name>
    <dbReference type="NCBI Taxonomy" id="75743"/>
    <lineage>
        <taxon>Eukaryota</taxon>
        <taxon>Metazoa</taxon>
        <taxon>Chordata</taxon>
        <taxon>Craniata</taxon>
        <taxon>Vertebrata</taxon>
        <taxon>Chondrichthyes</taxon>
        <taxon>Elasmobranchii</taxon>
        <taxon>Galeomorphii</taxon>
        <taxon>Galeoidea</taxon>
        <taxon>Carcharhiniformes</taxon>
        <taxon>Scyliorhinidae</taxon>
        <taxon>Scyliorhinus</taxon>
    </lineage>
</organism>
<dbReference type="OMA" id="FMTELYE"/>
<comment type="caution">
    <text evidence="2">The sequence shown here is derived from an EMBL/GenBank/DDBJ whole genome shotgun (WGS) entry which is preliminary data.</text>
</comment>
<accession>A0A401P2P2</accession>
<dbReference type="EMBL" id="BFAA01007103">
    <property type="protein sequence ID" value="GCB67404.1"/>
    <property type="molecule type" value="Genomic_DNA"/>
</dbReference>
<protein>
    <recommendedName>
        <fullName evidence="4">Coiled-coil domain-containing protein 122</fullName>
    </recommendedName>
</protein>
<evidence type="ECO:0000256" key="1">
    <source>
        <dbReference type="SAM" id="Coils"/>
    </source>
</evidence>
<evidence type="ECO:0008006" key="4">
    <source>
        <dbReference type="Google" id="ProtNLM"/>
    </source>
</evidence>
<feature type="coiled-coil region" evidence="1">
    <location>
        <begin position="65"/>
        <end position="183"/>
    </location>
</feature>
<dbReference type="AlphaFoldDB" id="A0A401P2P2"/>